<dbReference type="InterPro" id="IPR003697">
    <property type="entry name" value="Maf-like"/>
</dbReference>
<proteinExistence type="inferred from homology"/>
<feature type="active site" description="Proton acceptor" evidence="3">
    <location>
        <position position="81"/>
    </location>
</feature>
<comment type="function">
    <text evidence="3">Nucleoside triphosphate pyrophosphatase that hydrolyzes dTTP and UTP. May have a dual role in cell division arrest and in preventing the incorporation of modified nucleotides into cellular nucleic acids.</text>
</comment>
<comment type="caution">
    <text evidence="3">Lacks conserved residue(s) required for the propagation of feature annotation.</text>
</comment>
<comment type="caution">
    <text evidence="4">The sequence shown here is derived from an EMBL/GenBank/DDBJ whole genome shotgun (WGS) entry which is preliminary data.</text>
</comment>
<evidence type="ECO:0000256" key="2">
    <source>
        <dbReference type="ARBA" id="ARBA00022801"/>
    </source>
</evidence>
<evidence type="ECO:0000313" key="4">
    <source>
        <dbReference type="EMBL" id="NUU59099.1"/>
    </source>
</evidence>
<comment type="subcellular location">
    <subcellularLocation>
        <location evidence="3">Cytoplasm</location>
    </subcellularLocation>
</comment>
<comment type="catalytic activity">
    <reaction evidence="3">
        <text>dTTP + H2O = dTMP + diphosphate + H(+)</text>
        <dbReference type="Rhea" id="RHEA:28534"/>
        <dbReference type="ChEBI" id="CHEBI:15377"/>
        <dbReference type="ChEBI" id="CHEBI:15378"/>
        <dbReference type="ChEBI" id="CHEBI:33019"/>
        <dbReference type="ChEBI" id="CHEBI:37568"/>
        <dbReference type="ChEBI" id="CHEBI:63528"/>
        <dbReference type="EC" id="3.6.1.9"/>
    </reaction>
</comment>
<dbReference type="GO" id="GO:0009117">
    <property type="term" value="P:nucleotide metabolic process"/>
    <property type="evidence" value="ECO:0007669"/>
    <property type="project" value="UniProtKB-KW"/>
</dbReference>
<dbReference type="Proteomes" id="UP000564806">
    <property type="component" value="Unassembled WGS sequence"/>
</dbReference>
<dbReference type="PIRSF" id="PIRSF006305">
    <property type="entry name" value="Maf"/>
    <property type="match status" value="1"/>
</dbReference>
<reference evidence="4" key="1">
    <citation type="submission" date="2020-06" db="EMBL/GenBank/DDBJ databases">
        <title>Paenibacillus sp. nov., isolated from soil.</title>
        <authorList>
            <person name="Seo Y.L."/>
        </authorList>
    </citation>
    <scope>NUCLEOTIDE SEQUENCE [LARGE SCALE GENOMIC DNA]</scope>
    <source>
        <strain evidence="4">JW14</strain>
    </source>
</reference>
<dbReference type="PANTHER" id="PTHR43213">
    <property type="entry name" value="BIFUNCTIONAL DTTP/UTP PYROPHOSPHATASE/METHYLTRANSFERASE PROTEIN-RELATED"/>
    <property type="match status" value="1"/>
</dbReference>
<organism evidence="4 5">
    <name type="scientific">Paenibacillus agri</name>
    <dbReference type="NCBI Taxonomy" id="2744309"/>
    <lineage>
        <taxon>Bacteria</taxon>
        <taxon>Bacillati</taxon>
        <taxon>Bacillota</taxon>
        <taxon>Bacilli</taxon>
        <taxon>Bacillales</taxon>
        <taxon>Paenibacillaceae</taxon>
        <taxon>Paenibacillus</taxon>
    </lineage>
</organism>
<evidence type="ECO:0000256" key="3">
    <source>
        <dbReference type="HAMAP-Rule" id="MF_00528"/>
    </source>
</evidence>
<feature type="site" description="Important for substrate specificity" evidence="3">
    <location>
        <position position="17"/>
    </location>
</feature>
<comment type="catalytic activity">
    <reaction evidence="3">
        <text>UTP + H2O = UMP + diphosphate + H(+)</text>
        <dbReference type="Rhea" id="RHEA:29395"/>
        <dbReference type="ChEBI" id="CHEBI:15377"/>
        <dbReference type="ChEBI" id="CHEBI:15378"/>
        <dbReference type="ChEBI" id="CHEBI:33019"/>
        <dbReference type="ChEBI" id="CHEBI:46398"/>
        <dbReference type="ChEBI" id="CHEBI:57865"/>
        <dbReference type="EC" id="3.6.1.9"/>
    </reaction>
</comment>
<dbReference type="HAMAP" id="MF_00528">
    <property type="entry name" value="Maf"/>
    <property type="match status" value="1"/>
</dbReference>
<dbReference type="AlphaFoldDB" id="A0A850EHE9"/>
<dbReference type="RefSeq" id="WP_175369807.1">
    <property type="nucleotide sequence ID" value="NZ_JABWCS010000177.1"/>
</dbReference>
<dbReference type="Pfam" id="PF02545">
    <property type="entry name" value="Maf"/>
    <property type="match status" value="2"/>
</dbReference>
<feature type="site" description="Important for substrate specificity" evidence="3">
    <location>
        <position position="205"/>
    </location>
</feature>
<comment type="cofactor">
    <cofactor evidence="1 3">
        <name>a divalent metal cation</name>
        <dbReference type="ChEBI" id="CHEBI:60240"/>
    </cofactor>
</comment>
<evidence type="ECO:0000313" key="5">
    <source>
        <dbReference type="Proteomes" id="UP000564806"/>
    </source>
</evidence>
<keyword evidence="3" id="KW-0546">Nucleotide metabolism</keyword>
<feature type="site" description="Important for substrate specificity" evidence="3">
    <location>
        <position position="82"/>
    </location>
</feature>
<dbReference type="GO" id="GO:0005737">
    <property type="term" value="C:cytoplasm"/>
    <property type="evidence" value="ECO:0007669"/>
    <property type="project" value="UniProtKB-SubCell"/>
</dbReference>
<evidence type="ECO:0000256" key="1">
    <source>
        <dbReference type="ARBA" id="ARBA00001968"/>
    </source>
</evidence>
<protein>
    <recommendedName>
        <fullName evidence="3">dTTP/UTP pyrophosphatase</fullName>
        <shortName evidence="3">dTTPase/UTPase</shortName>
        <ecNumber evidence="3">3.6.1.9</ecNumber>
    </recommendedName>
    <alternativeName>
        <fullName evidence="3">Nucleoside triphosphate pyrophosphatase</fullName>
    </alternativeName>
    <alternativeName>
        <fullName evidence="3">Nucleotide pyrophosphatase</fullName>
        <shortName evidence="3">Nucleotide PPase</shortName>
    </alternativeName>
</protein>
<name>A0A850EHE9_9BACL</name>
<comment type="similarity">
    <text evidence="3">Belongs to the Maf family. YhdE subfamily.</text>
</comment>
<dbReference type="Gene3D" id="3.90.950.10">
    <property type="match status" value="1"/>
</dbReference>
<gene>
    <name evidence="4" type="ORF">HPT30_01710</name>
</gene>
<dbReference type="EMBL" id="JABWCS010000177">
    <property type="protein sequence ID" value="NUU59099.1"/>
    <property type="molecule type" value="Genomic_DNA"/>
</dbReference>
<dbReference type="InterPro" id="IPR029001">
    <property type="entry name" value="ITPase-like_fam"/>
</dbReference>
<dbReference type="SUPFAM" id="SSF52972">
    <property type="entry name" value="ITPase-like"/>
    <property type="match status" value="2"/>
</dbReference>
<dbReference type="CDD" id="cd00555">
    <property type="entry name" value="Maf"/>
    <property type="match status" value="1"/>
</dbReference>
<keyword evidence="2 3" id="KW-0378">Hydrolase</keyword>
<dbReference type="GO" id="GO:0047429">
    <property type="term" value="F:nucleoside triphosphate diphosphatase activity"/>
    <property type="evidence" value="ECO:0007669"/>
    <property type="project" value="UniProtKB-EC"/>
</dbReference>
<sequence length="245" mass="26662">MSIVKPKTIILASSSPRRQELISSLNLPYEVIVSDADETTEPGLSPAEIVEQLSHRKAQAVNERCIAETRFETGGVIVGSDTIVVLGDTVLGKPKDAEDAFRMLQSLQGQTHHVYTGVAVIDIQTDERDHAAGRPLDKPETNEIPMYLGKTGQYRVTALSASGQPAAIVGHTVSQITFRPMSDEEIWAYINTGEPLDKAGSYGVQGIGSVFIERIEGDFYSVMGLPLNLLYPIVLKFGMSPFQSK</sequence>
<keyword evidence="3" id="KW-0963">Cytoplasm</keyword>
<keyword evidence="5" id="KW-1185">Reference proteome</keyword>
<dbReference type="PANTHER" id="PTHR43213:SF5">
    <property type="entry name" value="BIFUNCTIONAL DTTP_UTP PYROPHOSPHATASE_METHYLTRANSFERASE PROTEIN-RELATED"/>
    <property type="match status" value="1"/>
</dbReference>
<accession>A0A850EHE9</accession>
<dbReference type="EC" id="3.6.1.9" evidence="3"/>